<sequence length="239" mass="25308">MNSEQPDRKRLAEQLQEDWEALRSVGDLFTGTALGYSAEQLRPGSGWPEDLQDTPIILAVDGPGTALTVAARATRDLTLVLTDEPDAVRGVLDEAGRPEVSVSADPEAIVDLVTATERPKRWIGLGSADHLTQVVDSDLVGRLRVTQLQVPSGAAPVLAAAAAGRLALDLVSANPADGEAGPAVAIAAALLMPFVDFHQVNVGVDESGRFQLRHDGFLLWWGITKEPGALQAWVDQALA</sequence>
<dbReference type="RefSeq" id="WP_132191752.1">
    <property type="nucleotide sequence ID" value="NZ_SLWM01000003.1"/>
</dbReference>
<evidence type="ECO:0000313" key="1">
    <source>
        <dbReference type="EMBL" id="TCO27779.1"/>
    </source>
</evidence>
<dbReference type="Proteomes" id="UP000295818">
    <property type="component" value="Unassembled WGS sequence"/>
</dbReference>
<dbReference type="EMBL" id="SLWM01000003">
    <property type="protein sequence ID" value="TCO27779.1"/>
    <property type="molecule type" value="Genomic_DNA"/>
</dbReference>
<evidence type="ECO:0000313" key="2">
    <source>
        <dbReference type="Proteomes" id="UP000295818"/>
    </source>
</evidence>
<proteinExistence type="predicted"/>
<accession>A0ABY2BQU3</accession>
<organism evidence="1 2">
    <name type="scientific">Kribbella orskensis</name>
    <dbReference type="NCBI Taxonomy" id="2512216"/>
    <lineage>
        <taxon>Bacteria</taxon>
        <taxon>Bacillati</taxon>
        <taxon>Actinomycetota</taxon>
        <taxon>Actinomycetes</taxon>
        <taxon>Propionibacteriales</taxon>
        <taxon>Kribbellaceae</taxon>
        <taxon>Kribbella</taxon>
    </lineage>
</organism>
<protein>
    <submittedName>
        <fullName evidence="1">Uncharacterized protein</fullName>
    </submittedName>
</protein>
<gene>
    <name evidence="1" type="ORF">EV644_103482</name>
</gene>
<comment type="caution">
    <text evidence="1">The sequence shown here is derived from an EMBL/GenBank/DDBJ whole genome shotgun (WGS) entry which is preliminary data.</text>
</comment>
<name>A0ABY2BQU3_9ACTN</name>
<keyword evidence="2" id="KW-1185">Reference proteome</keyword>
<reference evidence="1 2" key="1">
    <citation type="journal article" date="2015" name="Stand. Genomic Sci.">
        <title>Genomic Encyclopedia of Bacterial and Archaeal Type Strains, Phase III: the genomes of soil and plant-associated and newly described type strains.</title>
        <authorList>
            <person name="Whitman W.B."/>
            <person name="Woyke T."/>
            <person name="Klenk H.P."/>
            <person name="Zhou Y."/>
            <person name="Lilburn T.G."/>
            <person name="Beck B.J."/>
            <person name="De Vos P."/>
            <person name="Vandamme P."/>
            <person name="Eisen J.A."/>
            <person name="Garrity G."/>
            <person name="Hugenholtz P."/>
            <person name="Kyrpides N.C."/>
        </authorList>
    </citation>
    <scope>NUCLEOTIDE SEQUENCE [LARGE SCALE GENOMIC DNA]</scope>
    <source>
        <strain evidence="1 2">VKM Ac-2538</strain>
    </source>
</reference>